<sequence length="286" mass="32763">MPPPSKSVVKILDSDIRVDSETGYICITDIGNLKDGAGKVHVANWLRASTSILFFRAWEMEHNPGFKGVEFDTFRRESGNNSFRISAKQLADAGASGIFVKKGRWGGTYCNVDWTIHFANWLDPFFYVKTISALRKQSDSLYGRGRLHQRFVKEIARENASESYNLVVHGIKHSLPDKADIMVRRHFGATEADILNIAMWNMTAREWRTKTGIVDPHANMRDFATVEELKVLNALQISLRNLQEDQYTAEEKLLRLCHQANELLIHYCNTPEKAENYQEAKEKRGW</sequence>
<name>A0A5C7FIG8_9BACT</name>
<proteinExistence type="predicted"/>
<dbReference type="InterPro" id="IPR018004">
    <property type="entry name" value="KilA/APSES_HTH"/>
</dbReference>
<dbReference type="AlphaFoldDB" id="A0A5C7FIG8"/>
<organism evidence="2 3">
    <name type="scientific">Neolewinella aurantiaca</name>
    <dbReference type="NCBI Taxonomy" id="2602767"/>
    <lineage>
        <taxon>Bacteria</taxon>
        <taxon>Pseudomonadati</taxon>
        <taxon>Bacteroidota</taxon>
        <taxon>Saprospiria</taxon>
        <taxon>Saprospirales</taxon>
        <taxon>Lewinellaceae</taxon>
        <taxon>Neolewinella</taxon>
    </lineage>
</organism>
<accession>A0A5C7FIG8</accession>
<dbReference type="InterPro" id="IPR017880">
    <property type="entry name" value="KilA_N"/>
</dbReference>
<dbReference type="EMBL" id="VOXD01000008">
    <property type="protein sequence ID" value="TXF90326.1"/>
    <property type="molecule type" value="Genomic_DNA"/>
</dbReference>
<dbReference type="RefSeq" id="WP_147930083.1">
    <property type="nucleotide sequence ID" value="NZ_VOXD01000008.1"/>
</dbReference>
<dbReference type="PROSITE" id="PS51301">
    <property type="entry name" value="KILA_N"/>
    <property type="match status" value="1"/>
</dbReference>
<gene>
    <name evidence="2" type="ORF">FUA23_07340</name>
</gene>
<dbReference type="Pfam" id="PF04383">
    <property type="entry name" value="KilA-N"/>
    <property type="match status" value="1"/>
</dbReference>
<keyword evidence="3" id="KW-1185">Reference proteome</keyword>
<dbReference type="Proteomes" id="UP000321907">
    <property type="component" value="Unassembled WGS sequence"/>
</dbReference>
<evidence type="ECO:0000313" key="3">
    <source>
        <dbReference type="Proteomes" id="UP000321907"/>
    </source>
</evidence>
<evidence type="ECO:0000313" key="2">
    <source>
        <dbReference type="EMBL" id="TXF90326.1"/>
    </source>
</evidence>
<reference evidence="2 3" key="1">
    <citation type="submission" date="2019-08" db="EMBL/GenBank/DDBJ databases">
        <title>Lewinella sp. strain SSH13 Genome sequencing and assembly.</title>
        <authorList>
            <person name="Kim I."/>
        </authorList>
    </citation>
    <scope>NUCLEOTIDE SEQUENCE [LARGE SCALE GENOMIC DNA]</scope>
    <source>
        <strain evidence="2 3">SSH13</strain>
    </source>
</reference>
<dbReference type="SMART" id="SM01252">
    <property type="entry name" value="KilA-N"/>
    <property type="match status" value="1"/>
</dbReference>
<dbReference type="OrthoDB" id="9810290at2"/>
<protein>
    <submittedName>
        <fullName evidence="2">KilA-N domain-containing protein</fullName>
    </submittedName>
</protein>
<comment type="caution">
    <text evidence="2">The sequence shown here is derived from an EMBL/GenBank/DDBJ whole genome shotgun (WGS) entry which is preliminary data.</text>
</comment>
<feature type="domain" description="KilA-N" evidence="1">
    <location>
        <begin position="5"/>
        <end position="137"/>
    </location>
</feature>
<evidence type="ECO:0000259" key="1">
    <source>
        <dbReference type="PROSITE" id="PS51301"/>
    </source>
</evidence>